<keyword evidence="5" id="KW-1185">Reference proteome</keyword>
<dbReference type="EMBL" id="CM002870">
    <property type="protein sequence ID" value="KFK41180.1"/>
    <property type="molecule type" value="Genomic_DNA"/>
</dbReference>
<organism evidence="4 5">
    <name type="scientific">Arabis alpina</name>
    <name type="common">Alpine rock-cress</name>
    <dbReference type="NCBI Taxonomy" id="50452"/>
    <lineage>
        <taxon>Eukaryota</taxon>
        <taxon>Viridiplantae</taxon>
        <taxon>Streptophyta</taxon>
        <taxon>Embryophyta</taxon>
        <taxon>Tracheophyta</taxon>
        <taxon>Spermatophyta</taxon>
        <taxon>Magnoliopsida</taxon>
        <taxon>eudicotyledons</taxon>
        <taxon>Gunneridae</taxon>
        <taxon>Pentapetalae</taxon>
        <taxon>rosids</taxon>
        <taxon>malvids</taxon>
        <taxon>Brassicales</taxon>
        <taxon>Brassicaceae</taxon>
        <taxon>Arabideae</taxon>
        <taxon>Arabis</taxon>
    </lineage>
</organism>
<keyword evidence="2" id="KW-0560">Oxidoreductase</keyword>
<dbReference type="PANTHER" id="PTHR43899">
    <property type="entry name" value="RH59310P"/>
    <property type="match status" value="1"/>
</dbReference>
<evidence type="ECO:0000313" key="4">
    <source>
        <dbReference type="EMBL" id="KFK41180.1"/>
    </source>
</evidence>
<gene>
    <name evidence="4" type="ordered locus">AALP_Aa2g096200</name>
</gene>
<dbReference type="GO" id="GO:0005783">
    <property type="term" value="C:endoplasmic reticulum"/>
    <property type="evidence" value="ECO:0007669"/>
    <property type="project" value="TreeGrafter"/>
</dbReference>
<sequence>MEDRADEDEDEEEEIEGDDEEVEHVEGLEDVVDDEAARQDIQELLDNILAIPGRENLPPVSEVPIPCGKKSLCFSLYIIYLHFTSMFDHVYDKEKLTCVMAEIFCHKFDGAFFRWTETPIDKQERYFRTFVVIVYFNVWRMYNWDIGITELVRAHFNTIATKRMRGIVSQAKKMGVKRDCTMTSNCCNSNQMEELGRPVSWGEEVAETYEIALQEVMDQDGDAPDNSDDYENSTQRNLAVAQKNEIFLKFDPKGSPYEMGQLTHQLEKGIGKRKINNAESSTSSLLEIHYELKSARYKIAQQDKDYKRRDAENLSLSTELKSSESRIAILKKMVTLFTKISQLSPLVLLYVATKMTSIRRASFLVASPEGYAKACLRFVGYETRCTPYWPHALMGAVVSILPESVFESFNIKRCLQIRKKGLLKESRKNE</sequence>
<reference evidence="5" key="1">
    <citation type="journal article" date="2015" name="Nat. Plants">
        <title>Genome expansion of Arabis alpina linked with retrotransposition and reduced symmetric DNA methylation.</title>
        <authorList>
            <person name="Willing E.M."/>
            <person name="Rawat V."/>
            <person name="Mandakova T."/>
            <person name="Maumus F."/>
            <person name="James G.V."/>
            <person name="Nordstroem K.J."/>
            <person name="Becker C."/>
            <person name="Warthmann N."/>
            <person name="Chica C."/>
            <person name="Szarzynska B."/>
            <person name="Zytnicki M."/>
            <person name="Albani M.C."/>
            <person name="Kiefer C."/>
            <person name="Bergonzi S."/>
            <person name="Castaings L."/>
            <person name="Mateos J.L."/>
            <person name="Berns M.C."/>
            <person name="Bujdoso N."/>
            <person name="Piofczyk T."/>
            <person name="de Lorenzo L."/>
            <person name="Barrero-Sicilia C."/>
            <person name="Mateos I."/>
            <person name="Piednoel M."/>
            <person name="Hagmann J."/>
            <person name="Chen-Min-Tao R."/>
            <person name="Iglesias-Fernandez R."/>
            <person name="Schuster S.C."/>
            <person name="Alonso-Blanco C."/>
            <person name="Roudier F."/>
            <person name="Carbonero P."/>
            <person name="Paz-Ares J."/>
            <person name="Davis S.J."/>
            <person name="Pecinka A."/>
            <person name="Quesneville H."/>
            <person name="Colot V."/>
            <person name="Lysak M.A."/>
            <person name="Weigel D."/>
            <person name="Coupland G."/>
            <person name="Schneeberger K."/>
        </authorList>
    </citation>
    <scope>NUCLEOTIDE SEQUENCE [LARGE SCALE GENOMIC DNA]</scope>
    <source>
        <strain evidence="5">cv. Pajares</strain>
    </source>
</reference>
<feature type="region of interest" description="Disordered" evidence="3">
    <location>
        <begin position="1"/>
        <end position="24"/>
    </location>
</feature>
<protein>
    <submittedName>
        <fullName evidence="4">Uncharacterized protein</fullName>
    </submittedName>
</protein>
<dbReference type="InterPro" id="IPR051019">
    <property type="entry name" value="VLCFA-Steroid_DH"/>
</dbReference>
<comment type="similarity">
    <text evidence="1">Belongs to the short-chain dehydrogenases/reductases (SDR) family.</text>
</comment>
<name>A0A087HGC8_ARAAL</name>
<dbReference type="AlphaFoldDB" id="A0A087HGC8"/>
<dbReference type="GO" id="GO:0045703">
    <property type="term" value="F:ketoreductase activity"/>
    <property type="evidence" value="ECO:0007669"/>
    <property type="project" value="TreeGrafter"/>
</dbReference>
<evidence type="ECO:0000313" key="5">
    <source>
        <dbReference type="Proteomes" id="UP000029120"/>
    </source>
</evidence>
<evidence type="ECO:0000256" key="2">
    <source>
        <dbReference type="ARBA" id="ARBA00023002"/>
    </source>
</evidence>
<evidence type="ECO:0000256" key="1">
    <source>
        <dbReference type="ARBA" id="ARBA00006484"/>
    </source>
</evidence>
<proteinExistence type="inferred from homology"/>
<dbReference type="OrthoDB" id="1434255at2759"/>
<evidence type="ECO:0000256" key="3">
    <source>
        <dbReference type="SAM" id="MobiDB-lite"/>
    </source>
</evidence>
<dbReference type="Gramene" id="KFK41180">
    <property type="protein sequence ID" value="KFK41180"/>
    <property type="gene ID" value="AALP_AA2G096200"/>
</dbReference>
<accession>A0A087HGC8</accession>
<dbReference type="PANTHER" id="PTHR43899:SF13">
    <property type="entry name" value="RH59310P"/>
    <property type="match status" value="1"/>
</dbReference>
<dbReference type="Proteomes" id="UP000029120">
    <property type="component" value="Chromosome 2"/>
</dbReference>